<evidence type="ECO:0000256" key="4">
    <source>
        <dbReference type="PROSITE-ProRule" id="PRU00134"/>
    </source>
</evidence>
<proteinExistence type="predicted"/>
<dbReference type="Pfam" id="PF01753">
    <property type="entry name" value="zf-MYND"/>
    <property type="match status" value="1"/>
</dbReference>
<accession>A0A3N4IRE3</accession>
<evidence type="ECO:0000313" key="6">
    <source>
        <dbReference type="EMBL" id="RPA86791.1"/>
    </source>
</evidence>
<evidence type="ECO:0000256" key="1">
    <source>
        <dbReference type="ARBA" id="ARBA00022723"/>
    </source>
</evidence>
<dbReference type="Proteomes" id="UP000275078">
    <property type="component" value="Unassembled WGS sequence"/>
</dbReference>
<name>A0A3N4IRE3_ASCIM</name>
<dbReference type="GO" id="GO:0008270">
    <property type="term" value="F:zinc ion binding"/>
    <property type="evidence" value="ECO:0007669"/>
    <property type="project" value="UniProtKB-KW"/>
</dbReference>
<protein>
    <recommendedName>
        <fullName evidence="5">MYND-type domain-containing protein</fullName>
    </recommendedName>
</protein>
<dbReference type="PROSITE" id="PS50865">
    <property type="entry name" value="ZF_MYND_2"/>
    <property type="match status" value="1"/>
</dbReference>
<dbReference type="InterPro" id="IPR002893">
    <property type="entry name" value="Znf_MYND"/>
</dbReference>
<dbReference type="AlphaFoldDB" id="A0A3N4IRE3"/>
<dbReference type="SUPFAM" id="SSF144232">
    <property type="entry name" value="HIT/MYND zinc finger-like"/>
    <property type="match status" value="1"/>
</dbReference>
<dbReference type="EMBL" id="ML119648">
    <property type="protein sequence ID" value="RPA86791.1"/>
    <property type="molecule type" value="Genomic_DNA"/>
</dbReference>
<feature type="domain" description="MYND-type" evidence="5">
    <location>
        <begin position="54"/>
        <end position="112"/>
    </location>
</feature>
<dbReference type="Gene3D" id="6.10.140.2220">
    <property type="match status" value="1"/>
</dbReference>
<keyword evidence="2 4" id="KW-0863">Zinc-finger</keyword>
<dbReference type="OrthoDB" id="265717at2759"/>
<organism evidence="6 7">
    <name type="scientific">Ascobolus immersus RN42</name>
    <dbReference type="NCBI Taxonomy" id="1160509"/>
    <lineage>
        <taxon>Eukaryota</taxon>
        <taxon>Fungi</taxon>
        <taxon>Dikarya</taxon>
        <taxon>Ascomycota</taxon>
        <taxon>Pezizomycotina</taxon>
        <taxon>Pezizomycetes</taxon>
        <taxon>Pezizales</taxon>
        <taxon>Ascobolaceae</taxon>
        <taxon>Ascobolus</taxon>
    </lineage>
</organism>
<keyword evidence="7" id="KW-1185">Reference proteome</keyword>
<sequence>MSVETDDVVEAGKEVLAMDIKAEILPYVRIIPHSYLEMLEANDTYFAIQANRVCFNCGAKDFDNSPFNRGKETPEGVTTDKLMVCGKCNVVPFCSKDCMTLGWLKKGHNKKCAPMKELQWFTKKDWETVRYNEDGMPVKFRGDL</sequence>
<evidence type="ECO:0000313" key="7">
    <source>
        <dbReference type="Proteomes" id="UP000275078"/>
    </source>
</evidence>
<keyword evidence="1" id="KW-0479">Metal-binding</keyword>
<reference evidence="6 7" key="1">
    <citation type="journal article" date="2018" name="Nat. Ecol. Evol.">
        <title>Pezizomycetes genomes reveal the molecular basis of ectomycorrhizal truffle lifestyle.</title>
        <authorList>
            <person name="Murat C."/>
            <person name="Payen T."/>
            <person name="Noel B."/>
            <person name="Kuo A."/>
            <person name="Morin E."/>
            <person name="Chen J."/>
            <person name="Kohler A."/>
            <person name="Krizsan K."/>
            <person name="Balestrini R."/>
            <person name="Da Silva C."/>
            <person name="Montanini B."/>
            <person name="Hainaut M."/>
            <person name="Levati E."/>
            <person name="Barry K.W."/>
            <person name="Belfiori B."/>
            <person name="Cichocki N."/>
            <person name="Clum A."/>
            <person name="Dockter R.B."/>
            <person name="Fauchery L."/>
            <person name="Guy J."/>
            <person name="Iotti M."/>
            <person name="Le Tacon F."/>
            <person name="Lindquist E.A."/>
            <person name="Lipzen A."/>
            <person name="Malagnac F."/>
            <person name="Mello A."/>
            <person name="Molinier V."/>
            <person name="Miyauchi S."/>
            <person name="Poulain J."/>
            <person name="Riccioni C."/>
            <person name="Rubini A."/>
            <person name="Sitrit Y."/>
            <person name="Splivallo R."/>
            <person name="Traeger S."/>
            <person name="Wang M."/>
            <person name="Zifcakova L."/>
            <person name="Wipf D."/>
            <person name="Zambonelli A."/>
            <person name="Paolocci F."/>
            <person name="Nowrousian M."/>
            <person name="Ottonello S."/>
            <person name="Baldrian P."/>
            <person name="Spatafora J.W."/>
            <person name="Henrissat B."/>
            <person name="Nagy L.G."/>
            <person name="Aury J.M."/>
            <person name="Wincker P."/>
            <person name="Grigoriev I.V."/>
            <person name="Bonfante P."/>
            <person name="Martin F.M."/>
        </authorList>
    </citation>
    <scope>NUCLEOTIDE SEQUENCE [LARGE SCALE GENOMIC DNA]</scope>
    <source>
        <strain evidence="6 7">RN42</strain>
    </source>
</reference>
<gene>
    <name evidence="6" type="ORF">BJ508DRAFT_410978</name>
</gene>
<evidence type="ECO:0000256" key="3">
    <source>
        <dbReference type="ARBA" id="ARBA00022833"/>
    </source>
</evidence>
<keyword evidence="3" id="KW-0862">Zinc</keyword>
<evidence type="ECO:0000256" key="2">
    <source>
        <dbReference type="ARBA" id="ARBA00022771"/>
    </source>
</evidence>
<evidence type="ECO:0000259" key="5">
    <source>
        <dbReference type="PROSITE" id="PS50865"/>
    </source>
</evidence>